<evidence type="ECO:0000313" key="3">
    <source>
        <dbReference type="Proteomes" id="UP000289340"/>
    </source>
</evidence>
<dbReference type="EMBL" id="QZWG01000006">
    <property type="protein sequence ID" value="RZC06793.1"/>
    <property type="molecule type" value="Genomic_DNA"/>
</dbReference>
<proteinExistence type="predicted"/>
<keyword evidence="1" id="KW-0472">Membrane</keyword>
<dbReference type="AlphaFoldDB" id="A0A445K7L5"/>
<keyword evidence="3" id="KW-1185">Reference proteome</keyword>
<comment type="caution">
    <text evidence="2">The sequence shown here is derived from an EMBL/GenBank/DDBJ whole genome shotgun (WGS) entry which is preliminary data.</text>
</comment>
<organism evidence="2 3">
    <name type="scientific">Glycine soja</name>
    <name type="common">Wild soybean</name>
    <dbReference type="NCBI Taxonomy" id="3848"/>
    <lineage>
        <taxon>Eukaryota</taxon>
        <taxon>Viridiplantae</taxon>
        <taxon>Streptophyta</taxon>
        <taxon>Embryophyta</taxon>
        <taxon>Tracheophyta</taxon>
        <taxon>Spermatophyta</taxon>
        <taxon>Magnoliopsida</taxon>
        <taxon>eudicotyledons</taxon>
        <taxon>Gunneridae</taxon>
        <taxon>Pentapetalae</taxon>
        <taxon>rosids</taxon>
        <taxon>fabids</taxon>
        <taxon>Fabales</taxon>
        <taxon>Fabaceae</taxon>
        <taxon>Papilionoideae</taxon>
        <taxon>50 kb inversion clade</taxon>
        <taxon>NPAAA clade</taxon>
        <taxon>indigoferoid/millettioid clade</taxon>
        <taxon>Phaseoleae</taxon>
        <taxon>Glycine</taxon>
        <taxon>Glycine subgen. Soja</taxon>
    </lineage>
</organism>
<feature type="transmembrane region" description="Helical" evidence="1">
    <location>
        <begin position="124"/>
        <end position="145"/>
    </location>
</feature>
<gene>
    <name evidence="2" type="ORF">D0Y65_014300</name>
</gene>
<sequence>MQQKTKPKPPSLMSRMTHPHKVYPPRAARGDFRWGRFSDVLPQESWSVRLIRIVFEMYEGASWEFLHWSKRKKPNNTTSPSSSASSSRRRQRVCVHSPSTSCCFISNYGSGFVVVCGEFHGGFVVVRVFAVMGACWWLAFVWGGLVGVDGGGFRGGLRWWVLWWFSMVA</sequence>
<keyword evidence="1" id="KW-1133">Transmembrane helix</keyword>
<evidence type="ECO:0000313" key="2">
    <source>
        <dbReference type="EMBL" id="RZC06793.1"/>
    </source>
</evidence>
<accession>A0A445K7L5</accession>
<reference evidence="2 3" key="1">
    <citation type="submission" date="2018-09" db="EMBL/GenBank/DDBJ databases">
        <title>A high-quality reference genome of wild soybean provides a powerful tool to mine soybean genomes.</title>
        <authorList>
            <person name="Xie M."/>
            <person name="Chung C.Y.L."/>
            <person name="Li M.-W."/>
            <person name="Wong F.-L."/>
            <person name="Chan T.-F."/>
            <person name="Lam H.-M."/>
        </authorList>
    </citation>
    <scope>NUCLEOTIDE SEQUENCE [LARGE SCALE GENOMIC DNA]</scope>
    <source>
        <strain evidence="3">cv. W05</strain>
        <tissue evidence="2">Hypocotyl of etiolated seedlings</tissue>
    </source>
</reference>
<protein>
    <submittedName>
        <fullName evidence="2">Uncharacterized protein</fullName>
    </submittedName>
</protein>
<keyword evidence="1" id="KW-0812">Transmembrane</keyword>
<name>A0A445K7L5_GLYSO</name>
<evidence type="ECO:0000256" key="1">
    <source>
        <dbReference type="SAM" id="Phobius"/>
    </source>
</evidence>
<dbReference type="Proteomes" id="UP000289340">
    <property type="component" value="Chromosome 6"/>
</dbReference>